<dbReference type="InterPro" id="IPR014710">
    <property type="entry name" value="RmlC-like_jellyroll"/>
</dbReference>
<dbReference type="InterPro" id="IPR000644">
    <property type="entry name" value="CBS_dom"/>
</dbReference>
<keyword evidence="4" id="KW-0808">Transferase</keyword>
<organism evidence="4 5">
    <name type="scientific">Hylemonella gracilis str. Niagara R</name>
    <dbReference type="NCBI Taxonomy" id="1458275"/>
    <lineage>
        <taxon>Bacteria</taxon>
        <taxon>Pseudomonadati</taxon>
        <taxon>Pseudomonadota</taxon>
        <taxon>Betaproteobacteria</taxon>
        <taxon>Burkholderiales</taxon>
        <taxon>Comamonadaceae</taxon>
        <taxon>Hylemonella</taxon>
    </lineage>
</organism>
<dbReference type="InterPro" id="IPR000595">
    <property type="entry name" value="cNMP-bd_dom"/>
</dbReference>
<dbReference type="Pfam" id="PF03445">
    <property type="entry name" value="DUF294"/>
    <property type="match status" value="1"/>
</dbReference>
<dbReference type="Proteomes" id="UP000023268">
    <property type="component" value="Unassembled WGS sequence"/>
</dbReference>
<dbReference type="STRING" id="1458275.AZ34_12300"/>
<dbReference type="eggNOG" id="COG2905">
    <property type="taxonomic scope" value="Bacteria"/>
</dbReference>
<dbReference type="AlphaFoldDB" id="A0A016XI33"/>
<sequence length="630" mass="68572">MPAGAQVQVPSGSLLGNLRQELARFTPFSEMAAADLDVFLANARQQYYAPGEVLVAPDHGVVSSLFYIRQGAVSGKRGLAEIEGGAFEYEAGDLFPTSAALAGRAVTATYTASSDVFVLALPVAQMRVLAQRSPPFADFLNRRVLKFLDLSRQALQVAYASQALAEQSLETPLCELMHSPPLSCSPETPLREALGEMQRRRVGSMLVRGDQGEPRGILSRMDVLDRVTLPGVALDTPIGDVMVTPVHALTHEHTAEDAALLMSRHGIRHVPVTRDGVLVGIVSERDLFALQRLSLQQVSASIRNAVDLATLKLVAQDIRRFARNLVSQGVQARQLTALISHLNDVLTQRLLELVARAHGVSLDRVCWLALGSEGRSEQTIATDQDNALILHDDISSSEREAVLAFAREVNLALDACGYPLCKGGIMAGNPVCCLRLGEWRARFARWIGQGAPEDLLNASIYFDFRALTGDMALARALRAEVGKAARASPRFLKQLALNALERQPPLNWMGGIAADDGGFIDLKLQGAAIFVDAARLYTLAQGLEVTSTRERLLGVGPLLGVAAGEYEAWVRGFEFLQMLRLQIQLQGGADQTHPNRIALNSLNDIDRRILKEAFRVARGLQQRMALDYAR</sequence>
<dbReference type="InterPro" id="IPR005105">
    <property type="entry name" value="GlnD_Uridyltrans_N"/>
</dbReference>
<accession>A0A016XI33</accession>
<evidence type="ECO:0000313" key="4">
    <source>
        <dbReference type="EMBL" id="EYC51769.1"/>
    </source>
</evidence>
<dbReference type="CDD" id="cd00038">
    <property type="entry name" value="CAP_ED"/>
    <property type="match status" value="1"/>
</dbReference>
<dbReference type="SUPFAM" id="SSF51206">
    <property type="entry name" value="cAMP-binding domain-like"/>
    <property type="match status" value="1"/>
</dbReference>
<dbReference type="InterPro" id="IPR018821">
    <property type="entry name" value="DUF294_put_nucleoTrafse_sb-bd"/>
</dbReference>
<dbReference type="SUPFAM" id="SSF54631">
    <property type="entry name" value="CBS-domain pair"/>
    <property type="match status" value="1"/>
</dbReference>
<dbReference type="Pfam" id="PF00571">
    <property type="entry name" value="CBS"/>
    <property type="match status" value="2"/>
</dbReference>
<dbReference type="PROSITE" id="PS51371">
    <property type="entry name" value="CBS"/>
    <property type="match status" value="2"/>
</dbReference>
<evidence type="ECO:0000313" key="5">
    <source>
        <dbReference type="Proteomes" id="UP000023268"/>
    </source>
</evidence>
<dbReference type="InterPro" id="IPR018490">
    <property type="entry name" value="cNMP-bd_dom_sf"/>
</dbReference>
<evidence type="ECO:0000256" key="2">
    <source>
        <dbReference type="PROSITE-ProRule" id="PRU00703"/>
    </source>
</evidence>
<proteinExistence type="predicted"/>
<keyword evidence="1 2" id="KW-0129">CBS domain</keyword>
<evidence type="ECO:0000259" key="3">
    <source>
        <dbReference type="PROSITE" id="PS51371"/>
    </source>
</evidence>
<gene>
    <name evidence="4" type="ORF">AZ34_12300</name>
</gene>
<dbReference type="InterPro" id="IPR046342">
    <property type="entry name" value="CBS_dom_sf"/>
</dbReference>
<dbReference type="Pfam" id="PF10335">
    <property type="entry name" value="DUF294_C"/>
    <property type="match status" value="1"/>
</dbReference>
<dbReference type="EMBL" id="JEMG01000001">
    <property type="protein sequence ID" value="EYC51769.1"/>
    <property type="molecule type" value="Genomic_DNA"/>
</dbReference>
<dbReference type="Gene3D" id="3.10.580.10">
    <property type="entry name" value="CBS-domain"/>
    <property type="match status" value="1"/>
</dbReference>
<dbReference type="InterPro" id="IPR051257">
    <property type="entry name" value="Diverse_CBS-Domain"/>
</dbReference>
<feature type="domain" description="CBS" evidence="3">
    <location>
        <begin position="177"/>
        <end position="234"/>
    </location>
</feature>
<dbReference type="PANTHER" id="PTHR43080:SF2">
    <property type="entry name" value="CBS DOMAIN-CONTAINING PROTEIN"/>
    <property type="match status" value="1"/>
</dbReference>
<evidence type="ECO:0000256" key="1">
    <source>
        <dbReference type="ARBA" id="ARBA00023122"/>
    </source>
</evidence>
<dbReference type="GO" id="GO:0008773">
    <property type="term" value="F:[protein-PII] uridylyltransferase activity"/>
    <property type="evidence" value="ECO:0007669"/>
    <property type="project" value="InterPro"/>
</dbReference>
<protein>
    <submittedName>
        <fullName evidence="4">Nucleotidyltransferase</fullName>
    </submittedName>
</protein>
<dbReference type="PANTHER" id="PTHR43080">
    <property type="entry name" value="CBS DOMAIN-CONTAINING PROTEIN CBSX3, MITOCHONDRIAL"/>
    <property type="match status" value="1"/>
</dbReference>
<dbReference type="Gene3D" id="2.60.120.10">
    <property type="entry name" value="Jelly Rolls"/>
    <property type="match status" value="1"/>
</dbReference>
<dbReference type="CDD" id="cd05401">
    <property type="entry name" value="NT_GlnE_GlnD_like"/>
    <property type="match status" value="1"/>
</dbReference>
<name>A0A016XI33_9BURK</name>
<feature type="domain" description="CBS" evidence="3">
    <location>
        <begin position="242"/>
        <end position="298"/>
    </location>
</feature>
<comment type="caution">
    <text evidence="4">The sequence shown here is derived from an EMBL/GenBank/DDBJ whole genome shotgun (WGS) entry which is preliminary data.</text>
</comment>
<dbReference type="SMART" id="SM00116">
    <property type="entry name" value="CBS"/>
    <property type="match status" value="2"/>
</dbReference>
<reference evidence="4 5" key="1">
    <citation type="submission" date="2014-02" db="EMBL/GenBank/DDBJ databases">
        <title>Draft Genome of Hylemonella gracilis isolated from the Niagara River.</title>
        <authorList>
            <person name="Pawlowski D.R."/>
            <person name="Koudelka G.B."/>
        </authorList>
    </citation>
    <scope>NUCLEOTIDE SEQUENCE [LARGE SCALE GENOMIC DNA]</scope>
    <source>
        <strain evidence="4 5">Niagara R</strain>
    </source>
</reference>